<proteinExistence type="predicted"/>
<reference evidence="1" key="1">
    <citation type="submission" date="2020-02" db="EMBL/GenBank/DDBJ databases">
        <authorList>
            <person name="Meier V. D."/>
        </authorList>
    </citation>
    <scope>NUCLEOTIDE SEQUENCE</scope>
    <source>
        <strain evidence="1">AVDCRST_MAG02</strain>
    </source>
</reference>
<name>A0A6J4R3I3_9ACTN</name>
<protein>
    <submittedName>
        <fullName evidence="1">Uncharacterized protein</fullName>
    </submittedName>
</protein>
<gene>
    <name evidence="1" type="ORF">AVDCRST_MAG02-1395</name>
</gene>
<accession>A0A6J4R3I3</accession>
<dbReference type="AlphaFoldDB" id="A0A6J4R3I3"/>
<organism evidence="1">
    <name type="scientific">uncultured Rubrobacteraceae bacterium</name>
    <dbReference type="NCBI Taxonomy" id="349277"/>
    <lineage>
        <taxon>Bacteria</taxon>
        <taxon>Bacillati</taxon>
        <taxon>Actinomycetota</taxon>
        <taxon>Rubrobacteria</taxon>
        <taxon>Rubrobacterales</taxon>
        <taxon>Rubrobacteraceae</taxon>
        <taxon>environmental samples</taxon>
    </lineage>
</organism>
<dbReference type="EMBL" id="CADCVH010000045">
    <property type="protein sequence ID" value="CAA9454601.1"/>
    <property type="molecule type" value="Genomic_DNA"/>
</dbReference>
<sequence>MPLGSITTGYFSLLLLQPRLLEDAVECTGGQFVARFAWYGNETGLVGMLVLTMAAFGPRPPPTVLLDRPDGFANFRVLGYPHLPTLVHRASEPGE</sequence>
<evidence type="ECO:0000313" key="1">
    <source>
        <dbReference type="EMBL" id="CAA9454601.1"/>
    </source>
</evidence>